<name>A0A9K3NUW4_HELAN</name>
<reference evidence="2" key="1">
    <citation type="journal article" date="2017" name="Nature">
        <title>The sunflower genome provides insights into oil metabolism, flowering and Asterid evolution.</title>
        <authorList>
            <person name="Badouin H."/>
            <person name="Gouzy J."/>
            <person name="Grassa C.J."/>
            <person name="Murat F."/>
            <person name="Staton S.E."/>
            <person name="Cottret L."/>
            <person name="Lelandais-Briere C."/>
            <person name="Owens G.L."/>
            <person name="Carrere S."/>
            <person name="Mayjonade B."/>
            <person name="Legrand L."/>
            <person name="Gill N."/>
            <person name="Kane N.C."/>
            <person name="Bowers J.E."/>
            <person name="Hubner S."/>
            <person name="Bellec A."/>
            <person name="Berard A."/>
            <person name="Berges H."/>
            <person name="Blanchet N."/>
            <person name="Boniface M.C."/>
            <person name="Brunel D."/>
            <person name="Catrice O."/>
            <person name="Chaidir N."/>
            <person name="Claudel C."/>
            <person name="Donnadieu C."/>
            <person name="Faraut T."/>
            <person name="Fievet G."/>
            <person name="Helmstetter N."/>
            <person name="King M."/>
            <person name="Knapp S.J."/>
            <person name="Lai Z."/>
            <person name="Le Paslier M.C."/>
            <person name="Lippi Y."/>
            <person name="Lorenzon L."/>
            <person name="Mandel J.R."/>
            <person name="Marage G."/>
            <person name="Marchand G."/>
            <person name="Marquand E."/>
            <person name="Bret-Mestries E."/>
            <person name="Morien E."/>
            <person name="Nambeesan S."/>
            <person name="Nguyen T."/>
            <person name="Pegot-Espagnet P."/>
            <person name="Pouilly N."/>
            <person name="Raftis F."/>
            <person name="Sallet E."/>
            <person name="Schiex T."/>
            <person name="Thomas J."/>
            <person name="Vandecasteele C."/>
            <person name="Vares D."/>
            <person name="Vear F."/>
            <person name="Vautrin S."/>
            <person name="Crespi M."/>
            <person name="Mangin B."/>
            <person name="Burke J.M."/>
            <person name="Salse J."/>
            <person name="Munos S."/>
            <person name="Vincourt P."/>
            <person name="Rieseberg L.H."/>
            <person name="Langlade N.B."/>
        </authorList>
    </citation>
    <scope>NUCLEOTIDE SEQUENCE</scope>
    <source>
        <tissue evidence="2">Leaves</tissue>
    </source>
</reference>
<accession>A0A9K3NUW4</accession>
<keyword evidence="3" id="KW-1185">Reference proteome</keyword>
<protein>
    <submittedName>
        <fullName evidence="2">Uncharacterized protein</fullName>
    </submittedName>
</protein>
<sequence>MISEGETGGLSVSDPFSGPLLCESLPDVLGDTSSCQNHENSTSKKQHFHQRKQQQMTHRLRQYPFHNQL</sequence>
<evidence type="ECO:0000313" key="3">
    <source>
        <dbReference type="Proteomes" id="UP000215914"/>
    </source>
</evidence>
<dbReference type="Gramene" id="mRNA:HanXRQr2_Chr03g0099561">
    <property type="protein sequence ID" value="CDS:HanXRQr2_Chr03g0099561.1"/>
    <property type="gene ID" value="HanXRQr2_Chr03g0099561"/>
</dbReference>
<proteinExistence type="predicted"/>
<dbReference type="AlphaFoldDB" id="A0A9K3NUW4"/>
<evidence type="ECO:0000256" key="1">
    <source>
        <dbReference type="SAM" id="MobiDB-lite"/>
    </source>
</evidence>
<feature type="compositionally biased region" description="Polar residues" evidence="1">
    <location>
        <begin position="31"/>
        <end position="40"/>
    </location>
</feature>
<comment type="caution">
    <text evidence="2">The sequence shown here is derived from an EMBL/GenBank/DDBJ whole genome shotgun (WGS) entry which is preliminary data.</text>
</comment>
<organism evidence="2 3">
    <name type="scientific">Helianthus annuus</name>
    <name type="common">Common sunflower</name>
    <dbReference type="NCBI Taxonomy" id="4232"/>
    <lineage>
        <taxon>Eukaryota</taxon>
        <taxon>Viridiplantae</taxon>
        <taxon>Streptophyta</taxon>
        <taxon>Embryophyta</taxon>
        <taxon>Tracheophyta</taxon>
        <taxon>Spermatophyta</taxon>
        <taxon>Magnoliopsida</taxon>
        <taxon>eudicotyledons</taxon>
        <taxon>Gunneridae</taxon>
        <taxon>Pentapetalae</taxon>
        <taxon>asterids</taxon>
        <taxon>campanulids</taxon>
        <taxon>Asterales</taxon>
        <taxon>Asteraceae</taxon>
        <taxon>Asteroideae</taxon>
        <taxon>Heliantheae alliance</taxon>
        <taxon>Heliantheae</taxon>
        <taxon>Helianthus</taxon>
    </lineage>
</organism>
<dbReference type="Proteomes" id="UP000215914">
    <property type="component" value="Unassembled WGS sequence"/>
</dbReference>
<gene>
    <name evidence="2" type="ORF">HanXRQr2_Chr03g0099561</name>
</gene>
<evidence type="ECO:0000313" key="2">
    <source>
        <dbReference type="EMBL" id="KAF5813529.1"/>
    </source>
</evidence>
<reference evidence="2" key="2">
    <citation type="submission" date="2020-06" db="EMBL/GenBank/DDBJ databases">
        <title>Helianthus annuus Genome sequencing and assembly Release 2.</title>
        <authorList>
            <person name="Gouzy J."/>
            <person name="Langlade N."/>
            <person name="Munos S."/>
        </authorList>
    </citation>
    <scope>NUCLEOTIDE SEQUENCE</scope>
    <source>
        <tissue evidence="2">Leaves</tissue>
    </source>
</reference>
<feature type="region of interest" description="Disordered" evidence="1">
    <location>
        <begin position="28"/>
        <end position="69"/>
    </location>
</feature>
<dbReference type="EMBL" id="MNCJ02000318">
    <property type="protein sequence ID" value="KAF5813529.1"/>
    <property type="molecule type" value="Genomic_DNA"/>
</dbReference>